<name>A0A1G2CST8_9BACT</name>
<evidence type="ECO:0000256" key="1">
    <source>
        <dbReference type="ARBA" id="ARBA00010876"/>
    </source>
</evidence>
<comment type="catalytic activity">
    <reaction evidence="4">
        <text>a uridine in RNA = a pseudouridine in RNA</text>
        <dbReference type="Rhea" id="RHEA:48348"/>
        <dbReference type="Rhea" id="RHEA-COMP:12068"/>
        <dbReference type="Rhea" id="RHEA-COMP:12069"/>
        <dbReference type="ChEBI" id="CHEBI:65314"/>
        <dbReference type="ChEBI" id="CHEBI:65315"/>
    </reaction>
</comment>
<evidence type="ECO:0000259" key="5">
    <source>
        <dbReference type="Pfam" id="PF00849"/>
    </source>
</evidence>
<evidence type="ECO:0000313" key="6">
    <source>
        <dbReference type="EMBL" id="OGZ04449.1"/>
    </source>
</evidence>
<sequence length="244" mass="27669">MKKIPIIYEDKNLLVLNKPSGLMVHGDGKTKEITLADKILRQYPKLKSVGEPMRVLGKGGKEIVIYRPGIVHRLDKETSGAIIVAKNQKTFLSLKEQFKGREIKKIYRAIVHGSVKDDRGTINRPLGRSPKDFRQWSAHITARGEKREAVTEYKVLKRFETKEGPFSYLEIYPRTGRTHQIRAHFKFINHPLVCDDTYGGKRGCALGLKRLALHSLSISFNLPDGKNITCKTELPKDITEVLPA</sequence>
<dbReference type="PANTHER" id="PTHR21600:SF44">
    <property type="entry name" value="RIBOSOMAL LARGE SUBUNIT PSEUDOURIDINE SYNTHASE D"/>
    <property type="match status" value="1"/>
</dbReference>
<dbReference type="Gene3D" id="3.30.2350.10">
    <property type="entry name" value="Pseudouridine synthase"/>
    <property type="match status" value="1"/>
</dbReference>
<evidence type="ECO:0000256" key="4">
    <source>
        <dbReference type="RuleBase" id="RU362028"/>
    </source>
</evidence>
<evidence type="ECO:0000256" key="2">
    <source>
        <dbReference type="ARBA" id="ARBA00023235"/>
    </source>
</evidence>
<dbReference type="GO" id="GO:0003723">
    <property type="term" value="F:RNA binding"/>
    <property type="evidence" value="ECO:0007669"/>
    <property type="project" value="InterPro"/>
</dbReference>
<evidence type="ECO:0000313" key="7">
    <source>
        <dbReference type="Proteomes" id="UP000178841"/>
    </source>
</evidence>
<dbReference type="PROSITE" id="PS01129">
    <property type="entry name" value="PSI_RLU"/>
    <property type="match status" value="1"/>
</dbReference>
<dbReference type="CDD" id="cd02869">
    <property type="entry name" value="PseudoU_synth_RluA_like"/>
    <property type="match status" value="1"/>
</dbReference>
<accession>A0A1G2CST8</accession>
<dbReference type="InterPro" id="IPR020103">
    <property type="entry name" value="PsdUridine_synth_cat_dom_sf"/>
</dbReference>
<dbReference type="PANTHER" id="PTHR21600">
    <property type="entry name" value="MITOCHONDRIAL RNA PSEUDOURIDINE SYNTHASE"/>
    <property type="match status" value="1"/>
</dbReference>
<dbReference type="NCBIfam" id="TIGR00005">
    <property type="entry name" value="rluA_subfam"/>
    <property type="match status" value="1"/>
</dbReference>
<dbReference type="GO" id="GO:0000455">
    <property type="term" value="P:enzyme-directed rRNA pseudouridine synthesis"/>
    <property type="evidence" value="ECO:0007669"/>
    <property type="project" value="TreeGrafter"/>
</dbReference>
<dbReference type="EMBL" id="MHLH01000006">
    <property type="protein sequence ID" value="OGZ04449.1"/>
    <property type="molecule type" value="Genomic_DNA"/>
</dbReference>
<dbReference type="SUPFAM" id="SSF55120">
    <property type="entry name" value="Pseudouridine synthase"/>
    <property type="match status" value="1"/>
</dbReference>
<comment type="similarity">
    <text evidence="1 4">Belongs to the pseudouridine synthase RluA family.</text>
</comment>
<comment type="function">
    <text evidence="4">Responsible for synthesis of pseudouridine from uracil.</text>
</comment>
<comment type="caution">
    <text evidence="6">The sequence shown here is derived from an EMBL/GenBank/DDBJ whole genome shotgun (WGS) entry which is preliminary data.</text>
</comment>
<proteinExistence type="inferred from homology"/>
<feature type="active site" evidence="3">
    <location>
        <position position="75"/>
    </location>
</feature>
<dbReference type="Pfam" id="PF00849">
    <property type="entry name" value="PseudoU_synth_2"/>
    <property type="match status" value="1"/>
</dbReference>
<dbReference type="InterPro" id="IPR006224">
    <property type="entry name" value="PsdUridine_synth_RluA-like_CS"/>
</dbReference>
<dbReference type="AlphaFoldDB" id="A0A1G2CST8"/>
<dbReference type="EC" id="5.4.99.-" evidence="4"/>
<dbReference type="InterPro" id="IPR006225">
    <property type="entry name" value="PsdUridine_synth_RluC/D"/>
</dbReference>
<keyword evidence="2 4" id="KW-0413">Isomerase</keyword>
<protein>
    <recommendedName>
        <fullName evidence="4">Pseudouridine synthase</fullName>
        <ecNumber evidence="4">5.4.99.-</ecNumber>
    </recommendedName>
</protein>
<evidence type="ECO:0000256" key="3">
    <source>
        <dbReference type="PIRSR" id="PIRSR606225-1"/>
    </source>
</evidence>
<dbReference type="STRING" id="1798657.A2648_01780"/>
<organism evidence="6 7">
    <name type="scientific">Candidatus Lloydbacteria bacterium RIFCSPHIGHO2_01_FULL_41_20</name>
    <dbReference type="NCBI Taxonomy" id="1798657"/>
    <lineage>
        <taxon>Bacteria</taxon>
        <taxon>Candidatus Lloydiibacteriota</taxon>
    </lineage>
</organism>
<gene>
    <name evidence="6" type="ORF">A2648_01780</name>
</gene>
<dbReference type="Proteomes" id="UP000178841">
    <property type="component" value="Unassembled WGS sequence"/>
</dbReference>
<reference evidence="6 7" key="1">
    <citation type="journal article" date="2016" name="Nat. Commun.">
        <title>Thousands of microbial genomes shed light on interconnected biogeochemical processes in an aquifer system.</title>
        <authorList>
            <person name="Anantharaman K."/>
            <person name="Brown C.T."/>
            <person name="Hug L.A."/>
            <person name="Sharon I."/>
            <person name="Castelle C.J."/>
            <person name="Probst A.J."/>
            <person name="Thomas B.C."/>
            <person name="Singh A."/>
            <person name="Wilkins M.J."/>
            <person name="Karaoz U."/>
            <person name="Brodie E.L."/>
            <person name="Williams K.H."/>
            <person name="Hubbard S.S."/>
            <person name="Banfield J.F."/>
        </authorList>
    </citation>
    <scope>NUCLEOTIDE SEQUENCE [LARGE SCALE GENOMIC DNA]</scope>
</reference>
<dbReference type="GO" id="GO:0009982">
    <property type="term" value="F:pseudouridine synthase activity"/>
    <property type="evidence" value="ECO:0007669"/>
    <property type="project" value="InterPro"/>
</dbReference>
<feature type="domain" description="Pseudouridine synthase RsuA/RluA-like" evidence="5">
    <location>
        <begin position="12"/>
        <end position="185"/>
    </location>
</feature>
<dbReference type="InterPro" id="IPR050188">
    <property type="entry name" value="RluA_PseudoU_synthase"/>
</dbReference>
<dbReference type="InterPro" id="IPR006145">
    <property type="entry name" value="PsdUridine_synth_RsuA/RluA"/>
</dbReference>
<dbReference type="GO" id="GO:0140098">
    <property type="term" value="F:catalytic activity, acting on RNA"/>
    <property type="evidence" value="ECO:0007669"/>
    <property type="project" value="UniProtKB-ARBA"/>
</dbReference>